<comment type="caution">
    <text evidence="1">The sequence shown here is derived from an EMBL/GenBank/DDBJ whole genome shotgun (WGS) entry which is preliminary data.</text>
</comment>
<evidence type="ECO:0000313" key="2">
    <source>
        <dbReference type="Proteomes" id="UP001239795"/>
    </source>
</evidence>
<evidence type="ECO:0000313" key="1">
    <source>
        <dbReference type="EMBL" id="KAK1452318.1"/>
    </source>
</evidence>
<organism evidence="1 2">
    <name type="scientific">Colletotrichum melonis</name>
    <dbReference type="NCBI Taxonomy" id="1209925"/>
    <lineage>
        <taxon>Eukaryota</taxon>
        <taxon>Fungi</taxon>
        <taxon>Dikarya</taxon>
        <taxon>Ascomycota</taxon>
        <taxon>Pezizomycotina</taxon>
        <taxon>Sordariomycetes</taxon>
        <taxon>Hypocreomycetidae</taxon>
        <taxon>Glomerellales</taxon>
        <taxon>Glomerellaceae</taxon>
        <taxon>Colletotrichum</taxon>
        <taxon>Colletotrichum acutatum species complex</taxon>
    </lineage>
</organism>
<reference evidence="1 2" key="1">
    <citation type="submission" date="2016-10" db="EMBL/GenBank/DDBJ databases">
        <title>The genome sequence of Colletotrichum fioriniae PJ7.</title>
        <authorList>
            <person name="Baroncelli R."/>
        </authorList>
    </citation>
    <scope>NUCLEOTIDE SEQUENCE [LARGE SCALE GENOMIC DNA]</scope>
    <source>
        <strain evidence="1">Col 31</strain>
    </source>
</reference>
<proteinExistence type="predicted"/>
<dbReference type="EMBL" id="MLGG01000046">
    <property type="protein sequence ID" value="KAK1452318.1"/>
    <property type="molecule type" value="Genomic_DNA"/>
</dbReference>
<sequence length="224" mass="25250">MAMQHTDIMPSARLKPIRIGTLVNGGRGQHWQHVHQLFRATARMSDYFHMNGSICLPTLSTRRAEFVGSGSFSGETRARAGYDMLAHNYIHTYTKKPRPLQQRSIVKHRLASSDDVARYSQPQTASKWGLAGVCIRICVSWILQGYPSDLLRCHLPADVVVDARDQDRTEQDRGSFFGSFKAWSQHLVNTHTHIPVVTQRPGYYNSLVEARPDSCFTAATPLNL</sequence>
<keyword evidence="2" id="KW-1185">Reference proteome</keyword>
<accession>A0AAI9XKI3</accession>
<gene>
    <name evidence="1" type="ORF">CMEL01_06892</name>
</gene>
<protein>
    <submittedName>
        <fullName evidence="1">Uncharacterized protein</fullName>
    </submittedName>
</protein>
<dbReference type="AlphaFoldDB" id="A0AAI9XKI3"/>
<dbReference type="Proteomes" id="UP001239795">
    <property type="component" value="Unassembled WGS sequence"/>
</dbReference>
<name>A0AAI9XKI3_9PEZI</name>